<dbReference type="Proteomes" id="UP000521868">
    <property type="component" value="Unassembled WGS sequence"/>
</dbReference>
<evidence type="ECO:0000313" key="3">
    <source>
        <dbReference type="EMBL" id="NKE69109.1"/>
    </source>
</evidence>
<protein>
    <submittedName>
        <fullName evidence="3">Glycosyltransferase</fullName>
    </submittedName>
</protein>
<feature type="transmembrane region" description="Helical" evidence="1">
    <location>
        <begin position="256"/>
        <end position="275"/>
    </location>
</feature>
<dbReference type="PANTHER" id="PTHR43646">
    <property type="entry name" value="GLYCOSYLTRANSFERASE"/>
    <property type="match status" value="1"/>
</dbReference>
<keyword evidence="1" id="KW-0472">Membrane</keyword>
<feature type="domain" description="Glycosyltransferase 2-like" evidence="2">
    <location>
        <begin position="18"/>
        <end position="172"/>
    </location>
</feature>
<dbReference type="RefSeq" id="WP_168110250.1">
    <property type="nucleotide sequence ID" value="NZ_VTOX01000015.1"/>
</dbReference>
<dbReference type="SUPFAM" id="SSF53448">
    <property type="entry name" value="Nucleotide-diphospho-sugar transferases"/>
    <property type="match status" value="1"/>
</dbReference>
<keyword evidence="1" id="KW-1133">Transmembrane helix</keyword>
<gene>
    <name evidence="3" type="ORF">RAMLITH_25165</name>
</gene>
<proteinExistence type="predicted"/>
<feature type="transmembrane region" description="Helical" evidence="1">
    <location>
        <begin position="281"/>
        <end position="299"/>
    </location>
</feature>
<dbReference type="EMBL" id="VTOX01000015">
    <property type="protein sequence ID" value="NKE69109.1"/>
    <property type="molecule type" value="Genomic_DNA"/>
</dbReference>
<keyword evidence="4" id="KW-1185">Reference proteome</keyword>
<dbReference type="InterPro" id="IPR001173">
    <property type="entry name" value="Glyco_trans_2-like"/>
</dbReference>
<reference evidence="3 4" key="1">
    <citation type="journal article" date="2020" name="Nature">
        <title>Bacterial chemolithoautotrophy via manganese oxidation.</title>
        <authorList>
            <person name="Yu H."/>
            <person name="Leadbetter J.R."/>
        </authorList>
    </citation>
    <scope>NUCLEOTIDE SEQUENCE [LARGE SCALE GENOMIC DNA]</scope>
    <source>
        <strain evidence="3 4">RBP-1</strain>
    </source>
</reference>
<organism evidence="3 4">
    <name type="scientific">Ramlibacter lithotrophicus</name>
    <dbReference type="NCBI Taxonomy" id="2606681"/>
    <lineage>
        <taxon>Bacteria</taxon>
        <taxon>Pseudomonadati</taxon>
        <taxon>Pseudomonadota</taxon>
        <taxon>Betaproteobacteria</taxon>
        <taxon>Burkholderiales</taxon>
        <taxon>Comamonadaceae</taxon>
        <taxon>Ramlibacter</taxon>
    </lineage>
</organism>
<dbReference type="Pfam" id="PF00535">
    <property type="entry name" value="Glycos_transf_2"/>
    <property type="match status" value="1"/>
</dbReference>
<name>A0A7X6DL79_9BURK</name>
<sequence length="356" mass="39939">MSAEHPTAPQRPARCHVSIIIKAFNEEKNICAAIESSLAAAAEVGGEVILADSNSTDRTVELASRYPIRIVQLVHSHERCCGAGPQLGYQHSRGEYVYIMDGDMQMVRGFLPQALVFLAQHPEAAGVGGRLVELNEESLEYRERALRNSAHLSPGEVDRLDGGGLYRRRAVEEAGYLSDRNLHAYEEFDLAVRLRALHWKLWRIPVDSVTHYGHDAPPYQLLMRRWRARYVCGAGELVRAALGKPSQRLVLRLRELRIYAGVLLWWLVLASTPFWPLPVAARAASFAALAAAPFVVMAWRKRSFSRATYSVVSWCFNAAGMARGLFARRRPAREPIPSLVVHEPPQATETRRQHYA</sequence>
<evidence type="ECO:0000256" key="1">
    <source>
        <dbReference type="SAM" id="Phobius"/>
    </source>
</evidence>
<accession>A0A7X6DL79</accession>
<dbReference type="Gene3D" id="3.90.550.10">
    <property type="entry name" value="Spore Coat Polysaccharide Biosynthesis Protein SpsA, Chain A"/>
    <property type="match status" value="1"/>
</dbReference>
<keyword evidence="1" id="KW-0812">Transmembrane</keyword>
<dbReference type="AlphaFoldDB" id="A0A7X6DL79"/>
<dbReference type="InterPro" id="IPR029044">
    <property type="entry name" value="Nucleotide-diphossugar_trans"/>
</dbReference>
<dbReference type="PANTHER" id="PTHR43646:SF6">
    <property type="entry name" value="PRE-MYCOFACTOCIN GLYCOSYLTRANSFERASE"/>
    <property type="match status" value="1"/>
</dbReference>
<keyword evidence="3" id="KW-0808">Transferase</keyword>
<comment type="caution">
    <text evidence="3">The sequence shown here is derived from an EMBL/GenBank/DDBJ whole genome shotgun (WGS) entry which is preliminary data.</text>
</comment>
<evidence type="ECO:0000313" key="4">
    <source>
        <dbReference type="Proteomes" id="UP000521868"/>
    </source>
</evidence>
<dbReference type="GO" id="GO:0016740">
    <property type="term" value="F:transferase activity"/>
    <property type="evidence" value="ECO:0007669"/>
    <property type="project" value="UniProtKB-KW"/>
</dbReference>
<evidence type="ECO:0000259" key="2">
    <source>
        <dbReference type="Pfam" id="PF00535"/>
    </source>
</evidence>